<feature type="transmembrane region" description="Helical" evidence="1">
    <location>
        <begin position="74"/>
        <end position="100"/>
    </location>
</feature>
<comment type="caution">
    <text evidence="2">The sequence shown here is derived from an EMBL/GenBank/DDBJ whole genome shotgun (WGS) entry which is preliminary data.</text>
</comment>
<accession>A0A7X5ALE7</accession>
<evidence type="ECO:0000313" key="2">
    <source>
        <dbReference type="EMBL" id="NAW13337.1"/>
    </source>
</evidence>
<keyword evidence="1" id="KW-0812">Transmembrane</keyword>
<keyword evidence="1" id="KW-0472">Membrane</keyword>
<dbReference type="Proteomes" id="UP000448235">
    <property type="component" value="Unassembled WGS sequence"/>
</dbReference>
<evidence type="ECO:0000256" key="1">
    <source>
        <dbReference type="SAM" id="Phobius"/>
    </source>
</evidence>
<feature type="transmembrane region" description="Helical" evidence="1">
    <location>
        <begin position="156"/>
        <end position="173"/>
    </location>
</feature>
<name>A0A7X5ALE7_9GAMM</name>
<dbReference type="AlphaFoldDB" id="A0A7X5ALE7"/>
<gene>
    <name evidence="2" type="ORF">GRB80_10800</name>
</gene>
<keyword evidence="1" id="KW-1133">Transmembrane helix</keyword>
<dbReference type="EMBL" id="WUTS01000001">
    <property type="protein sequence ID" value="NAW13337.1"/>
    <property type="molecule type" value="Genomic_DNA"/>
</dbReference>
<keyword evidence="3" id="KW-1185">Reference proteome</keyword>
<proteinExistence type="predicted"/>
<organism evidence="2 3">
    <name type="scientific">Halomonas icarae</name>
    <dbReference type="NCBI Taxonomy" id="2691040"/>
    <lineage>
        <taxon>Bacteria</taxon>
        <taxon>Pseudomonadati</taxon>
        <taxon>Pseudomonadota</taxon>
        <taxon>Gammaproteobacteria</taxon>
        <taxon>Oceanospirillales</taxon>
        <taxon>Halomonadaceae</taxon>
        <taxon>Halomonas</taxon>
    </lineage>
</organism>
<reference evidence="2 3" key="1">
    <citation type="submission" date="2019-12" db="EMBL/GenBank/DDBJ databases">
        <title>Draft genome sequencing of Halomonas icarensis D1-1.</title>
        <authorList>
            <person name="Pandiyan K."/>
            <person name="Kushwaha P."/>
            <person name="Gowdham M."/>
            <person name="Chakdar H."/>
            <person name="Singh A."/>
            <person name="Kumar M."/>
            <person name="Saxena A.K."/>
        </authorList>
    </citation>
    <scope>NUCLEOTIDE SEQUENCE [LARGE SCALE GENOMIC DNA]</scope>
    <source>
        <strain evidence="2 3">D1-1</strain>
    </source>
</reference>
<dbReference type="RefSeq" id="WP_161423579.1">
    <property type="nucleotide sequence ID" value="NZ_JARWMY010000011.1"/>
</dbReference>
<evidence type="ECO:0000313" key="3">
    <source>
        <dbReference type="Proteomes" id="UP000448235"/>
    </source>
</evidence>
<feature type="transmembrane region" description="Helical" evidence="1">
    <location>
        <begin position="218"/>
        <end position="235"/>
    </location>
</feature>
<sequence length="258" mass="30027">MRAFFQHFSHIGKALREFSGNSQFYQLSCFLLAISRLLQVVSFFLPLKILIMLSSKQPPSYLEYLPIEITYDTALTLLILMVPTAYCGYMIAGVFHRFFIDRDLAKWKESGYKTTLINVKSKAKLVKLHAHLSKALSEIILVVMSLLLVLVIDFPMFVVVCIMLFLNLKVFVAKVFYKSDQGRVGVFRLHRRQYIEYFTSMNFVIVFMLLAAQVSYSYIGIFEALFVILLSRMMFQSMQRFSVENLYIVHHLGFEQKL</sequence>
<feature type="transmembrane region" description="Helical" evidence="1">
    <location>
        <begin position="29"/>
        <end position="54"/>
    </location>
</feature>
<protein>
    <submittedName>
        <fullName evidence="2">Uncharacterized protein</fullName>
    </submittedName>
</protein>